<organism evidence="1 2">
    <name type="scientific">Yoonia maritima</name>
    <dbReference type="NCBI Taxonomy" id="1435347"/>
    <lineage>
        <taxon>Bacteria</taxon>
        <taxon>Pseudomonadati</taxon>
        <taxon>Pseudomonadota</taxon>
        <taxon>Alphaproteobacteria</taxon>
        <taxon>Rhodobacterales</taxon>
        <taxon>Paracoccaceae</taxon>
        <taxon>Yoonia</taxon>
    </lineage>
</organism>
<proteinExistence type="predicted"/>
<dbReference type="SUPFAM" id="SSF51735">
    <property type="entry name" value="NAD(P)-binding Rossmann-fold domains"/>
    <property type="match status" value="1"/>
</dbReference>
<evidence type="ECO:0000313" key="1">
    <source>
        <dbReference type="EMBL" id="PRY79473.1"/>
    </source>
</evidence>
<accession>A0A2T0W2R1</accession>
<dbReference type="Gene3D" id="3.40.50.720">
    <property type="entry name" value="NAD(P)-binding Rossmann-like Domain"/>
    <property type="match status" value="1"/>
</dbReference>
<dbReference type="InterPro" id="IPR036291">
    <property type="entry name" value="NAD(P)-bd_dom_sf"/>
</dbReference>
<dbReference type="OrthoDB" id="7170465at2"/>
<sequence length="303" mass="33979">MTKTVLILGAAGKIGSHAAVAFKQAGWSVRHFNRKTDDMTRVAMGADVIINGLNPPLYHDWKTLIPQITAQVIDAAKASGATVILPASIYNFGNQPGTFDENTLQTPNTRKGKIRVTMEQTYASSGVQVIMLRAGNFIDPNGNGDFMSVGSLRRIRKRQLVNVGNPKAMQAYCYTPDWARAALMLAERRHELSQFNDIPFPGHAFTNETLKHCLENHLGYHLKYTSFPWWAMRLFSPIWELGREMSEMRYLYSMPHTISAAKFNRILPDFQPTDLKTVMLAGLPTDIYPNKPVRSDGHTVITL</sequence>
<protein>
    <submittedName>
        <fullName evidence="1">Nucleoside-diphosphate-sugar epimerase</fullName>
    </submittedName>
</protein>
<evidence type="ECO:0000313" key="2">
    <source>
        <dbReference type="Proteomes" id="UP000238007"/>
    </source>
</evidence>
<gene>
    <name evidence="1" type="ORF">CLV80_102116</name>
</gene>
<dbReference type="AlphaFoldDB" id="A0A2T0W2R1"/>
<dbReference type="EMBL" id="PVTP01000002">
    <property type="protein sequence ID" value="PRY79473.1"/>
    <property type="molecule type" value="Genomic_DNA"/>
</dbReference>
<reference evidence="1 2" key="1">
    <citation type="submission" date="2018-03" db="EMBL/GenBank/DDBJ databases">
        <title>Genomic Encyclopedia of Archaeal and Bacterial Type Strains, Phase II (KMG-II): from individual species to whole genera.</title>
        <authorList>
            <person name="Goeker M."/>
        </authorList>
    </citation>
    <scope>NUCLEOTIDE SEQUENCE [LARGE SCALE GENOMIC DNA]</scope>
    <source>
        <strain evidence="1 2">DSM 101533</strain>
    </source>
</reference>
<keyword evidence="2" id="KW-1185">Reference proteome</keyword>
<dbReference type="Proteomes" id="UP000238007">
    <property type="component" value="Unassembled WGS sequence"/>
</dbReference>
<dbReference type="RefSeq" id="WP_106355336.1">
    <property type="nucleotide sequence ID" value="NZ_PVTP01000002.1"/>
</dbReference>
<name>A0A2T0W2R1_9RHOB</name>
<comment type="caution">
    <text evidence="1">The sequence shown here is derived from an EMBL/GenBank/DDBJ whole genome shotgun (WGS) entry which is preliminary data.</text>
</comment>